<name>A0ABW2K3Z3_9BACI</name>
<feature type="domain" description="Type II secretion system protein GspF" evidence="11">
    <location>
        <begin position="271"/>
        <end position="392"/>
    </location>
</feature>
<feature type="region of interest" description="Disordered" evidence="9">
    <location>
        <begin position="1"/>
        <end position="22"/>
    </location>
</feature>
<feature type="domain" description="Type II secretion system protein GspF" evidence="11">
    <location>
        <begin position="67"/>
        <end position="190"/>
    </location>
</feature>
<keyword evidence="13" id="KW-1185">Reference proteome</keyword>
<evidence type="ECO:0000256" key="7">
    <source>
        <dbReference type="ARBA" id="ARBA00023136"/>
    </source>
</evidence>
<dbReference type="Proteomes" id="UP001596494">
    <property type="component" value="Unassembled WGS sequence"/>
</dbReference>
<feature type="transmembrane region" description="Helical" evidence="10">
    <location>
        <begin position="166"/>
        <end position="189"/>
    </location>
</feature>
<keyword evidence="5 8" id="KW-0812">Transmembrane</keyword>
<evidence type="ECO:0000256" key="10">
    <source>
        <dbReference type="SAM" id="Phobius"/>
    </source>
</evidence>
<evidence type="ECO:0000256" key="8">
    <source>
        <dbReference type="RuleBase" id="RU003923"/>
    </source>
</evidence>
<evidence type="ECO:0000313" key="12">
    <source>
        <dbReference type="EMBL" id="MFC7321032.1"/>
    </source>
</evidence>
<keyword evidence="3 8" id="KW-0813">Transport</keyword>
<dbReference type="InterPro" id="IPR003004">
    <property type="entry name" value="GspF/PilC"/>
</dbReference>
<dbReference type="InterPro" id="IPR042094">
    <property type="entry name" value="T2SS_GspF_sf"/>
</dbReference>
<dbReference type="PROSITE" id="PS00874">
    <property type="entry name" value="T2SP_F"/>
    <property type="match status" value="1"/>
</dbReference>
<dbReference type="RefSeq" id="WP_289214575.1">
    <property type="nucleotide sequence ID" value="NZ_JAPVRC010000001.1"/>
</dbReference>
<keyword evidence="4" id="KW-1003">Cell membrane</keyword>
<evidence type="ECO:0000256" key="3">
    <source>
        <dbReference type="ARBA" id="ARBA00022448"/>
    </source>
</evidence>
<dbReference type="InterPro" id="IPR018076">
    <property type="entry name" value="T2SS_GspF_dom"/>
</dbReference>
<reference evidence="13" key="1">
    <citation type="journal article" date="2019" name="Int. J. Syst. Evol. Microbiol.">
        <title>The Global Catalogue of Microorganisms (GCM) 10K type strain sequencing project: providing services to taxonomists for standard genome sequencing and annotation.</title>
        <authorList>
            <consortium name="The Broad Institute Genomics Platform"/>
            <consortium name="The Broad Institute Genome Sequencing Center for Infectious Disease"/>
            <person name="Wu L."/>
            <person name="Ma J."/>
        </authorList>
    </citation>
    <scope>NUCLEOTIDE SEQUENCE [LARGE SCALE GENOMIC DNA]</scope>
    <source>
        <strain evidence="13">CCUG 73951</strain>
    </source>
</reference>
<organism evidence="12 13">
    <name type="scientific">Halobacillus campisalis</name>
    <dbReference type="NCBI Taxonomy" id="435909"/>
    <lineage>
        <taxon>Bacteria</taxon>
        <taxon>Bacillati</taxon>
        <taxon>Bacillota</taxon>
        <taxon>Bacilli</taxon>
        <taxon>Bacillales</taxon>
        <taxon>Bacillaceae</taxon>
        <taxon>Halobacillus</taxon>
    </lineage>
</organism>
<keyword evidence="7 10" id="KW-0472">Membrane</keyword>
<dbReference type="InterPro" id="IPR001992">
    <property type="entry name" value="T2SS_GspF/T4SS_PilC_CS"/>
</dbReference>
<accession>A0ABW2K3Z3</accession>
<sequence>MAHFKYDGRNKQGRKKSGKIRAESKQEALQSLRESGMFIAHIEEMNGFLYQEIRLAKKVKSQDFVLYLRQFETLIAAGVSILDSTYILMEQSNSKSLKKVLRDVAEELEAGHAYSDAADRHQDVFPVLFINMVRAGEAGGNLDEVLQRMASYYEKQHDLKQKVISALSYPFVVGLIALSIVVFMLSYVVPRFEDMFLSFGSDIPPFTHFVLNIGTFFGVYWWLMLTVPVLLVFGYQAGQRHPAFAYYTDYYKMRIPLFGKLIQKAALSKMTRTLSSLFNSSVPILQSIYITEKIVGNKVIEQALRKSADSMEKGESMAEPFRDHWAIPNLVTQMIIIGEKTGALDQMLSKVADFYEREIDHTTDRIKTLIEPIMIVVLAVMVGGIVTAVAVPMFSIFEQI</sequence>
<dbReference type="PANTHER" id="PTHR30012">
    <property type="entry name" value="GENERAL SECRETION PATHWAY PROTEIN"/>
    <property type="match status" value="1"/>
</dbReference>
<evidence type="ECO:0000259" key="11">
    <source>
        <dbReference type="Pfam" id="PF00482"/>
    </source>
</evidence>
<dbReference type="PANTHER" id="PTHR30012:SF0">
    <property type="entry name" value="TYPE II SECRETION SYSTEM PROTEIN F-RELATED"/>
    <property type="match status" value="1"/>
</dbReference>
<evidence type="ECO:0000256" key="4">
    <source>
        <dbReference type="ARBA" id="ARBA00022475"/>
    </source>
</evidence>
<evidence type="ECO:0000256" key="6">
    <source>
        <dbReference type="ARBA" id="ARBA00022989"/>
    </source>
</evidence>
<evidence type="ECO:0000256" key="9">
    <source>
        <dbReference type="SAM" id="MobiDB-lite"/>
    </source>
</evidence>
<dbReference type="Gene3D" id="1.20.81.30">
    <property type="entry name" value="Type II secretion system (T2SS), domain F"/>
    <property type="match status" value="2"/>
</dbReference>
<evidence type="ECO:0000313" key="13">
    <source>
        <dbReference type="Proteomes" id="UP001596494"/>
    </source>
</evidence>
<keyword evidence="6 10" id="KW-1133">Transmembrane helix</keyword>
<feature type="compositionally biased region" description="Basic and acidic residues" evidence="9">
    <location>
        <begin position="1"/>
        <end position="10"/>
    </location>
</feature>
<evidence type="ECO:0000256" key="5">
    <source>
        <dbReference type="ARBA" id="ARBA00022692"/>
    </source>
</evidence>
<dbReference type="Pfam" id="PF00482">
    <property type="entry name" value="T2SSF"/>
    <property type="match status" value="2"/>
</dbReference>
<feature type="transmembrane region" description="Helical" evidence="10">
    <location>
        <begin position="209"/>
        <end position="233"/>
    </location>
</feature>
<dbReference type="EMBL" id="JBHTBY010000006">
    <property type="protein sequence ID" value="MFC7321032.1"/>
    <property type="molecule type" value="Genomic_DNA"/>
</dbReference>
<evidence type="ECO:0000256" key="2">
    <source>
        <dbReference type="ARBA" id="ARBA00005745"/>
    </source>
</evidence>
<comment type="caution">
    <text evidence="12">The sequence shown here is derived from an EMBL/GenBank/DDBJ whole genome shotgun (WGS) entry which is preliminary data.</text>
</comment>
<dbReference type="PRINTS" id="PR00812">
    <property type="entry name" value="BCTERIALGSPF"/>
</dbReference>
<evidence type="ECO:0000256" key="1">
    <source>
        <dbReference type="ARBA" id="ARBA00004651"/>
    </source>
</evidence>
<comment type="subcellular location">
    <subcellularLocation>
        <location evidence="1 8">Cell membrane</location>
        <topology evidence="1 8">Multi-pass membrane protein</topology>
    </subcellularLocation>
</comment>
<protein>
    <submittedName>
        <fullName evidence="12">Type II secretion system F family protein</fullName>
    </submittedName>
</protein>
<comment type="similarity">
    <text evidence="2 8">Belongs to the GSP F family.</text>
</comment>
<proteinExistence type="inferred from homology"/>
<feature type="transmembrane region" description="Helical" evidence="10">
    <location>
        <begin position="373"/>
        <end position="397"/>
    </location>
</feature>
<gene>
    <name evidence="12" type="ORF">ACFQMN_09080</name>
</gene>